<dbReference type="AlphaFoldDB" id="A0AAW0G6V2"/>
<accession>A0AAW0G6V2</accession>
<sequence length="254" mass="29526">MPSLVSVSDSEPEEELPASQEVEEDEDSPEGTAQGVDHSHREGSRAQENTVASDEERAQRVSEFREMLRSIPTNSRLPNIDEWFANDTLDDPRLYSDLLPGTIDGRPIDWMQLTRKCNDLDLMNKYWQQCVKRSHKLVNDMTKHCEELEKRERRLKVQLAHAEVVIDEAHAEMRAVHYASTNEVDYIDLLIMIEDAVGRDHTHEELRGVEDRATINDRSTTNEEYAGITFPRFAFNRRWTDELQQRIKDMRVMG</sequence>
<organism evidence="3 4">
    <name type="scientific">Cerrena zonata</name>
    <dbReference type="NCBI Taxonomy" id="2478898"/>
    <lineage>
        <taxon>Eukaryota</taxon>
        <taxon>Fungi</taxon>
        <taxon>Dikarya</taxon>
        <taxon>Basidiomycota</taxon>
        <taxon>Agaricomycotina</taxon>
        <taxon>Agaricomycetes</taxon>
        <taxon>Polyporales</taxon>
        <taxon>Cerrenaceae</taxon>
        <taxon>Cerrena</taxon>
    </lineage>
</organism>
<feature type="compositionally biased region" description="Acidic residues" evidence="2">
    <location>
        <begin position="10"/>
        <end position="29"/>
    </location>
</feature>
<keyword evidence="1" id="KW-0175">Coiled coil</keyword>
<comment type="caution">
    <text evidence="3">The sequence shown here is derived from an EMBL/GenBank/DDBJ whole genome shotgun (WGS) entry which is preliminary data.</text>
</comment>
<keyword evidence="4" id="KW-1185">Reference proteome</keyword>
<gene>
    <name evidence="3" type="ORF">QCA50_008502</name>
</gene>
<evidence type="ECO:0000313" key="3">
    <source>
        <dbReference type="EMBL" id="KAK7688132.1"/>
    </source>
</evidence>
<reference evidence="3 4" key="1">
    <citation type="submission" date="2022-09" db="EMBL/GenBank/DDBJ databases">
        <authorList>
            <person name="Palmer J.M."/>
        </authorList>
    </citation>
    <scope>NUCLEOTIDE SEQUENCE [LARGE SCALE GENOMIC DNA]</scope>
    <source>
        <strain evidence="3 4">DSM 7382</strain>
    </source>
</reference>
<evidence type="ECO:0000256" key="2">
    <source>
        <dbReference type="SAM" id="MobiDB-lite"/>
    </source>
</evidence>
<evidence type="ECO:0000256" key="1">
    <source>
        <dbReference type="SAM" id="Coils"/>
    </source>
</evidence>
<evidence type="ECO:0000313" key="4">
    <source>
        <dbReference type="Proteomes" id="UP001385951"/>
    </source>
</evidence>
<dbReference type="Proteomes" id="UP001385951">
    <property type="component" value="Unassembled WGS sequence"/>
</dbReference>
<feature type="coiled-coil region" evidence="1">
    <location>
        <begin position="138"/>
        <end position="165"/>
    </location>
</feature>
<dbReference type="EMBL" id="JASBNA010000011">
    <property type="protein sequence ID" value="KAK7688132.1"/>
    <property type="molecule type" value="Genomic_DNA"/>
</dbReference>
<name>A0AAW0G6V2_9APHY</name>
<protein>
    <submittedName>
        <fullName evidence="3">Uncharacterized protein</fullName>
    </submittedName>
</protein>
<proteinExistence type="predicted"/>
<feature type="region of interest" description="Disordered" evidence="2">
    <location>
        <begin position="1"/>
        <end position="59"/>
    </location>
</feature>